<feature type="chain" id="PRO_5046876246" evidence="7">
    <location>
        <begin position="44"/>
        <end position="503"/>
    </location>
</feature>
<organism evidence="9 10">
    <name type="scientific">Anaerostipes hadrus</name>
    <dbReference type="NCBI Taxonomy" id="649756"/>
    <lineage>
        <taxon>Bacteria</taxon>
        <taxon>Bacillati</taxon>
        <taxon>Bacillota</taxon>
        <taxon>Clostridia</taxon>
        <taxon>Lachnospirales</taxon>
        <taxon>Lachnospiraceae</taxon>
        <taxon>Anaerostipes</taxon>
    </lineage>
</organism>
<keyword evidence="5 6" id="KW-0961">Cell wall biogenesis/degradation</keyword>
<keyword evidence="7" id="KW-0732">Signal</keyword>
<evidence type="ECO:0000256" key="2">
    <source>
        <dbReference type="ARBA" id="ARBA00022679"/>
    </source>
</evidence>
<keyword evidence="3 6" id="KW-0133">Cell shape</keyword>
<dbReference type="InterPro" id="IPR038063">
    <property type="entry name" value="Transpep_catalytic_dom"/>
</dbReference>
<dbReference type="InterPro" id="IPR005490">
    <property type="entry name" value="LD_TPept_cat_dom"/>
</dbReference>
<evidence type="ECO:0000256" key="4">
    <source>
        <dbReference type="ARBA" id="ARBA00022984"/>
    </source>
</evidence>
<dbReference type="CDD" id="cd16913">
    <property type="entry name" value="YkuD_like"/>
    <property type="match status" value="1"/>
</dbReference>
<gene>
    <name evidence="9" type="ORF">G5A72_01385</name>
</gene>
<dbReference type="PROSITE" id="PS52029">
    <property type="entry name" value="LD_TPASE"/>
    <property type="match status" value="1"/>
</dbReference>
<dbReference type="EMBL" id="JAAITB010000002">
    <property type="protein sequence ID" value="NSJ78268.1"/>
    <property type="molecule type" value="Genomic_DNA"/>
</dbReference>
<dbReference type="InterPro" id="IPR050979">
    <property type="entry name" value="LD-transpeptidase"/>
</dbReference>
<comment type="pathway">
    <text evidence="1 6">Cell wall biogenesis; peptidoglycan biosynthesis.</text>
</comment>
<protein>
    <submittedName>
        <fullName evidence="9">L,D-transpeptidase</fullName>
    </submittedName>
</protein>
<keyword evidence="10" id="KW-1185">Reference proteome</keyword>
<dbReference type="Proteomes" id="UP001644750">
    <property type="component" value="Unassembled WGS sequence"/>
</dbReference>
<dbReference type="PANTHER" id="PTHR30582">
    <property type="entry name" value="L,D-TRANSPEPTIDASE"/>
    <property type="match status" value="1"/>
</dbReference>
<sequence>MQRYNDKKNERKGRSNMKTFRLRCKKLCAVVLMIVTAFGFSFATPKTAQAANTKYWIKVNKQANVATVYQLKNGTYKPIKAFLVSCGGANTPAGTFYTPAKYRWQTLMGPSYGQYCTRVHGGVLFHSVWYYEKNPSTQSTVQFNKLGQTASHGCIRLSVGDAKWIYDNCALGTKVTVYSSSNPGPLGKPKGIKVSTARRQYWDPTDPSKKNPYRKQKATLTVAKKKAKTAEYRTSYNVKSGVTAKDKITKKSLTKNITYTTTKYIKGKYRKAKFSTKSLGTYRIKYTVKSSLGVKTTKTIVVRVVDTLAPVITAKNRTVKVNTANAVTGVTAKMRSGANRTSAMTVKIKAPGASAYTTYTYAKAKAYKFSKPGQYAVQYSVKNTNKPYRAATKKITITVTGNVNAQINTSAETVTVPAASTDQAVIDAVRAVVTINDNGTVVAGTNTTVTVVLVKDQAGTVTAANVSYKGKNGVTVTKQIKVQFEQATTEQQTTSTESTAQPQ</sequence>
<feature type="active site" description="Proton donor/acceptor" evidence="6">
    <location>
        <position position="126"/>
    </location>
</feature>
<evidence type="ECO:0000259" key="8">
    <source>
        <dbReference type="PROSITE" id="PS52029"/>
    </source>
</evidence>
<dbReference type="Pfam" id="PF03734">
    <property type="entry name" value="YkuD"/>
    <property type="match status" value="1"/>
</dbReference>
<proteinExistence type="predicted"/>
<dbReference type="Gene3D" id="2.60.40.10">
    <property type="entry name" value="Immunoglobulins"/>
    <property type="match status" value="2"/>
</dbReference>
<comment type="caution">
    <text evidence="9">The sequence shown here is derived from an EMBL/GenBank/DDBJ whole genome shotgun (WGS) entry which is preliminary data.</text>
</comment>
<dbReference type="SUPFAM" id="SSF141523">
    <property type="entry name" value="L,D-transpeptidase catalytic domain-like"/>
    <property type="match status" value="1"/>
</dbReference>
<dbReference type="InterPro" id="IPR013783">
    <property type="entry name" value="Ig-like_fold"/>
</dbReference>
<accession>A0ABX2HVK5</accession>
<evidence type="ECO:0000313" key="10">
    <source>
        <dbReference type="Proteomes" id="UP001644750"/>
    </source>
</evidence>
<name>A0ABX2HVK5_ANAHA</name>
<reference evidence="9 10" key="1">
    <citation type="journal article" date="2020" name="Cell Host Microbe">
        <title>Functional and Genomic Variation between Human-Derived Isolates of Lachnospiraceae Reveals Inter- and Intra-Species Diversity.</title>
        <authorList>
            <person name="Sorbara M.T."/>
            <person name="Littmann E.R."/>
            <person name="Fontana E."/>
            <person name="Moody T.U."/>
            <person name="Kohout C.E."/>
            <person name="Gjonbalaj M."/>
            <person name="Eaton V."/>
            <person name="Seok R."/>
            <person name="Leiner I.M."/>
            <person name="Pamer E.G."/>
        </authorList>
    </citation>
    <scope>NUCLEOTIDE SEQUENCE [LARGE SCALE GENOMIC DNA]</scope>
    <source>
        <strain evidence="9 10">MSK.14.57</strain>
    </source>
</reference>
<dbReference type="PANTHER" id="PTHR30582:SF2">
    <property type="entry name" value="L,D-TRANSPEPTIDASE YCIB-RELATED"/>
    <property type="match status" value="1"/>
</dbReference>
<feature type="domain" description="L,D-TPase catalytic" evidence="8">
    <location>
        <begin position="55"/>
        <end position="178"/>
    </location>
</feature>
<evidence type="ECO:0000256" key="1">
    <source>
        <dbReference type="ARBA" id="ARBA00004752"/>
    </source>
</evidence>
<evidence type="ECO:0000256" key="7">
    <source>
        <dbReference type="SAM" id="SignalP"/>
    </source>
</evidence>
<evidence type="ECO:0000256" key="3">
    <source>
        <dbReference type="ARBA" id="ARBA00022960"/>
    </source>
</evidence>
<evidence type="ECO:0000256" key="5">
    <source>
        <dbReference type="ARBA" id="ARBA00023316"/>
    </source>
</evidence>
<dbReference type="Gene3D" id="2.40.440.10">
    <property type="entry name" value="L,D-transpeptidase catalytic domain-like"/>
    <property type="match status" value="1"/>
</dbReference>
<keyword evidence="4 6" id="KW-0573">Peptidoglycan synthesis</keyword>
<keyword evidence="2" id="KW-0808">Transferase</keyword>
<evidence type="ECO:0000313" key="9">
    <source>
        <dbReference type="EMBL" id="NSJ78268.1"/>
    </source>
</evidence>
<evidence type="ECO:0000256" key="6">
    <source>
        <dbReference type="PROSITE-ProRule" id="PRU01373"/>
    </source>
</evidence>
<feature type="active site" description="Nucleophile" evidence="6">
    <location>
        <position position="154"/>
    </location>
</feature>
<feature type="signal peptide" evidence="7">
    <location>
        <begin position="1"/>
        <end position="43"/>
    </location>
</feature>